<dbReference type="Gene3D" id="3.30.450.40">
    <property type="match status" value="1"/>
</dbReference>
<gene>
    <name evidence="3" type="ORF">MKQ68_04320</name>
</gene>
<keyword evidence="1" id="KW-0175">Coiled coil</keyword>
<dbReference type="EMBL" id="CP107006">
    <property type="protein sequence ID" value="UYQ94316.1"/>
    <property type="molecule type" value="Genomic_DNA"/>
</dbReference>
<sequence length="243" mass="26533">MHIPGNSDPDTYSQQPSSAWFNAIIKGQSDIIEMITRGDELHQVLGTIASLVEQHSDNECYASILLAAPEGDRLLHGAAPGMPEAFCQIINGLPVGDNQGSCGTAAFLKTTIIVENTATDPRIAAYRDVAERFGLKACWSKPLLSRSGQLLGTFAIYYKQTGRPSQRDEEVVHMLSSTTVLAIEYMQADAERQRLLDLQRQAEQKAASAEELAEVAAEGSRTGTFLIDLATDHIRYSPSFLTF</sequence>
<dbReference type="Pfam" id="PF13185">
    <property type="entry name" value="GAF_2"/>
    <property type="match status" value="1"/>
</dbReference>
<dbReference type="InterPro" id="IPR003018">
    <property type="entry name" value="GAF"/>
</dbReference>
<feature type="domain" description="GAF" evidence="2">
    <location>
        <begin position="40"/>
        <end position="193"/>
    </location>
</feature>
<dbReference type="RefSeq" id="WP_264282234.1">
    <property type="nucleotide sequence ID" value="NZ_CP107006.1"/>
</dbReference>
<proteinExistence type="predicted"/>
<organism evidence="3 4">
    <name type="scientific">Chitinophaga horti</name>
    <dbReference type="NCBI Taxonomy" id="2920382"/>
    <lineage>
        <taxon>Bacteria</taxon>
        <taxon>Pseudomonadati</taxon>
        <taxon>Bacteroidota</taxon>
        <taxon>Chitinophagia</taxon>
        <taxon>Chitinophagales</taxon>
        <taxon>Chitinophagaceae</taxon>
        <taxon>Chitinophaga</taxon>
    </lineage>
</organism>
<keyword evidence="4" id="KW-1185">Reference proteome</keyword>
<dbReference type="SMART" id="SM00065">
    <property type="entry name" value="GAF"/>
    <property type="match status" value="1"/>
</dbReference>
<evidence type="ECO:0000313" key="3">
    <source>
        <dbReference type="EMBL" id="UYQ94316.1"/>
    </source>
</evidence>
<evidence type="ECO:0000259" key="2">
    <source>
        <dbReference type="SMART" id="SM00065"/>
    </source>
</evidence>
<evidence type="ECO:0000256" key="1">
    <source>
        <dbReference type="SAM" id="Coils"/>
    </source>
</evidence>
<protein>
    <submittedName>
        <fullName evidence="3">GAF domain-containing protein</fullName>
    </submittedName>
</protein>
<dbReference type="Proteomes" id="UP001162741">
    <property type="component" value="Chromosome"/>
</dbReference>
<dbReference type="InterPro" id="IPR029016">
    <property type="entry name" value="GAF-like_dom_sf"/>
</dbReference>
<reference evidence="3" key="1">
    <citation type="submission" date="2022-10" db="EMBL/GenBank/DDBJ databases">
        <title>Chitinophaga sp. nov., isolated from soil.</title>
        <authorList>
            <person name="Jeon C.O."/>
        </authorList>
    </citation>
    <scope>NUCLEOTIDE SEQUENCE</scope>
    <source>
        <strain evidence="3">R8</strain>
    </source>
</reference>
<accession>A0ABY6J7Q9</accession>
<feature type="coiled-coil region" evidence="1">
    <location>
        <begin position="185"/>
        <end position="218"/>
    </location>
</feature>
<evidence type="ECO:0000313" key="4">
    <source>
        <dbReference type="Proteomes" id="UP001162741"/>
    </source>
</evidence>
<name>A0ABY6J7Q9_9BACT</name>
<dbReference type="SUPFAM" id="SSF55781">
    <property type="entry name" value="GAF domain-like"/>
    <property type="match status" value="1"/>
</dbReference>